<dbReference type="GO" id="GO:0009307">
    <property type="term" value="P:DNA restriction-modification system"/>
    <property type="evidence" value="ECO:0007669"/>
    <property type="project" value="UniProtKB-KW"/>
</dbReference>
<keyword evidence="4 7" id="KW-0949">S-adenosyl-L-methionine</keyword>
<comment type="similarity">
    <text evidence="7 8">Belongs to the class I-like SAM-binding methyltransferase superfamily. C5-methyltransferase family.</text>
</comment>
<dbReference type="EC" id="2.1.1.37" evidence="1"/>
<dbReference type="Pfam" id="PF00145">
    <property type="entry name" value="DNA_methylase"/>
    <property type="match status" value="2"/>
</dbReference>
<dbReference type="GO" id="GO:0003886">
    <property type="term" value="F:DNA (cytosine-5-)-methyltransferase activity"/>
    <property type="evidence" value="ECO:0007669"/>
    <property type="project" value="UniProtKB-EC"/>
</dbReference>
<dbReference type="AlphaFoldDB" id="A0A316FG79"/>
<dbReference type="InterPro" id="IPR001525">
    <property type="entry name" value="C5_MeTfrase"/>
</dbReference>
<evidence type="ECO:0000256" key="6">
    <source>
        <dbReference type="ARBA" id="ARBA00047422"/>
    </source>
</evidence>
<keyword evidence="3 7" id="KW-0808">Transferase</keyword>
<evidence type="ECO:0000256" key="1">
    <source>
        <dbReference type="ARBA" id="ARBA00011975"/>
    </source>
</evidence>
<comment type="caution">
    <text evidence="9">The sequence shown here is derived from an EMBL/GenBank/DDBJ whole genome shotgun (WGS) entry which is preliminary data.</text>
</comment>
<keyword evidence="10" id="KW-1185">Reference proteome</keyword>
<comment type="catalytic activity">
    <reaction evidence="6">
        <text>a 2'-deoxycytidine in DNA + S-adenosyl-L-methionine = a 5-methyl-2'-deoxycytidine in DNA + S-adenosyl-L-homocysteine + H(+)</text>
        <dbReference type="Rhea" id="RHEA:13681"/>
        <dbReference type="Rhea" id="RHEA-COMP:11369"/>
        <dbReference type="Rhea" id="RHEA-COMP:11370"/>
        <dbReference type="ChEBI" id="CHEBI:15378"/>
        <dbReference type="ChEBI" id="CHEBI:57856"/>
        <dbReference type="ChEBI" id="CHEBI:59789"/>
        <dbReference type="ChEBI" id="CHEBI:85452"/>
        <dbReference type="ChEBI" id="CHEBI:85454"/>
        <dbReference type="EC" id="2.1.1.37"/>
    </reaction>
</comment>
<evidence type="ECO:0000256" key="2">
    <source>
        <dbReference type="ARBA" id="ARBA00022603"/>
    </source>
</evidence>
<keyword evidence="5" id="KW-0680">Restriction system</keyword>
<reference evidence="9 10" key="1">
    <citation type="submission" date="2018-05" db="EMBL/GenBank/DDBJ databases">
        <title>Genomic Encyclopedia of Type Strains, Phase IV (KMG-IV): sequencing the most valuable type-strain genomes for metagenomic binning, comparative biology and taxonomic classification.</title>
        <authorList>
            <person name="Goeker M."/>
        </authorList>
    </citation>
    <scope>NUCLEOTIDE SEQUENCE [LARGE SCALE GENOMIC DNA]</scope>
    <source>
        <strain evidence="9 10">DSM 25350</strain>
    </source>
</reference>
<dbReference type="NCBIfam" id="TIGR00675">
    <property type="entry name" value="dcm"/>
    <property type="match status" value="1"/>
</dbReference>
<dbReference type="Gene3D" id="3.40.50.150">
    <property type="entry name" value="Vaccinia Virus protein VP39"/>
    <property type="match status" value="1"/>
</dbReference>
<sequence length="525" mass="59821">MSKPIKVIDLFSGPGGLGEGFSQVKSNNGTNAFKIVISIEKDSAAHKTLLLRSFYRQFGDNVPDEYYQFLNGNLGKAPEELLYNYKKFQNQYNAAQKEAFKLELGKNNQTINKKIKSALGTDECILIGGPPCQAYSLAGRARNKGIKGYNAEKDHRNFLYKEYLKVIAHFQPVAFVMENVKGMLSAKINGKSIYETIFQDLHDPCKAVKITPKRGFSKHSYSIYSFVTNVTDKEPVDPKDFIIKSEDYGVPQRRHRVILVGFRDDINVNSKDLLLKPSSIKIPLKTVISDLPKLRSGLSKSENTSKNWLNVIKNDSVNTLQSLYEHGYHKVAEEYSLNISKMTAPNLDQGMNFGVKRSKSIKNNILSDWYYDKKMGNIVTNHETRGHIESDLQRYLFCSSWAKIASRESWTKKLPKSSDYPDELLPRHANFKSGKFADRFRTQLFNIPATTITSHISKDGHYYIHPDPTQCRSLTVREAARIQTFPDNYFFCGNRTQQYVQVGNAVPPYLSYKLAKILYNCLCKN</sequence>
<name>A0A316FG79_9GAMM</name>
<dbReference type="InterPro" id="IPR050390">
    <property type="entry name" value="C5-Methyltransferase"/>
</dbReference>
<evidence type="ECO:0000256" key="7">
    <source>
        <dbReference type="PROSITE-ProRule" id="PRU01016"/>
    </source>
</evidence>
<evidence type="ECO:0000313" key="10">
    <source>
        <dbReference type="Proteomes" id="UP000245790"/>
    </source>
</evidence>
<keyword evidence="2 7" id="KW-0489">Methyltransferase</keyword>
<dbReference type="SUPFAM" id="SSF53335">
    <property type="entry name" value="S-adenosyl-L-methionine-dependent methyltransferases"/>
    <property type="match status" value="1"/>
</dbReference>
<protein>
    <recommendedName>
        <fullName evidence="1">DNA (cytosine-5-)-methyltransferase</fullName>
        <ecNumber evidence="1">2.1.1.37</ecNumber>
    </recommendedName>
</protein>
<evidence type="ECO:0000313" key="9">
    <source>
        <dbReference type="EMBL" id="PWK47908.1"/>
    </source>
</evidence>
<gene>
    <name evidence="9" type="ORF">C8D97_110123</name>
</gene>
<dbReference type="PRINTS" id="PR00105">
    <property type="entry name" value="C5METTRFRASE"/>
</dbReference>
<dbReference type="Gene3D" id="3.90.120.10">
    <property type="entry name" value="DNA Methylase, subunit A, domain 2"/>
    <property type="match status" value="1"/>
</dbReference>
<dbReference type="RefSeq" id="WP_109764443.1">
    <property type="nucleotide sequence ID" value="NZ_QGGU01000010.1"/>
</dbReference>
<evidence type="ECO:0000256" key="4">
    <source>
        <dbReference type="ARBA" id="ARBA00022691"/>
    </source>
</evidence>
<dbReference type="PROSITE" id="PS51679">
    <property type="entry name" value="SAM_MT_C5"/>
    <property type="match status" value="1"/>
</dbReference>
<dbReference type="PANTHER" id="PTHR10629">
    <property type="entry name" value="CYTOSINE-SPECIFIC METHYLTRANSFERASE"/>
    <property type="match status" value="1"/>
</dbReference>
<accession>A0A316FG79</accession>
<proteinExistence type="inferred from homology"/>
<evidence type="ECO:0000256" key="5">
    <source>
        <dbReference type="ARBA" id="ARBA00022747"/>
    </source>
</evidence>
<dbReference type="GO" id="GO:0044027">
    <property type="term" value="P:negative regulation of gene expression via chromosomal CpG island methylation"/>
    <property type="evidence" value="ECO:0007669"/>
    <property type="project" value="TreeGrafter"/>
</dbReference>
<dbReference type="Proteomes" id="UP000245790">
    <property type="component" value="Unassembled WGS sequence"/>
</dbReference>
<dbReference type="OrthoDB" id="9813719at2"/>
<evidence type="ECO:0000256" key="3">
    <source>
        <dbReference type="ARBA" id="ARBA00022679"/>
    </source>
</evidence>
<dbReference type="EMBL" id="QGGU01000010">
    <property type="protein sequence ID" value="PWK47908.1"/>
    <property type="molecule type" value="Genomic_DNA"/>
</dbReference>
<dbReference type="InterPro" id="IPR029063">
    <property type="entry name" value="SAM-dependent_MTases_sf"/>
</dbReference>
<organism evidence="9 10">
    <name type="scientific">Pleionea mediterranea</name>
    <dbReference type="NCBI Taxonomy" id="523701"/>
    <lineage>
        <taxon>Bacteria</taxon>
        <taxon>Pseudomonadati</taxon>
        <taxon>Pseudomonadota</taxon>
        <taxon>Gammaproteobacteria</taxon>
        <taxon>Oceanospirillales</taxon>
        <taxon>Pleioneaceae</taxon>
        <taxon>Pleionea</taxon>
    </lineage>
</organism>
<dbReference type="GO" id="GO:0032259">
    <property type="term" value="P:methylation"/>
    <property type="evidence" value="ECO:0007669"/>
    <property type="project" value="UniProtKB-KW"/>
</dbReference>
<dbReference type="GO" id="GO:0003677">
    <property type="term" value="F:DNA binding"/>
    <property type="evidence" value="ECO:0007669"/>
    <property type="project" value="TreeGrafter"/>
</dbReference>
<feature type="active site" evidence="7">
    <location>
        <position position="132"/>
    </location>
</feature>
<evidence type="ECO:0000256" key="8">
    <source>
        <dbReference type="RuleBase" id="RU000416"/>
    </source>
</evidence>
<dbReference type="PANTHER" id="PTHR10629:SF52">
    <property type="entry name" value="DNA (CYTOSINE-5)-METHYLTRANSFERASE 1"/>
    <property type="match status" value="1"/>
</dbReference>